<organism evidence="4 5">
    <name type="scientific">Candidatus Fimiplasma intestinipullorum</name>
    <dbReference type="NCBI Taxonomy" id="2840825"/>
    <lineage>
        <taxon>Bacteria</taxon>
        <taxon>Bacillati</taxon>
        <taxon>Bacillota</taxon>
        <taxon>Clostridia</taxon>
        <taxon>Eubacteriales</taxon>
        <taxon>Candidatus Fimiplasma</taxon>
    </lineage>
</organism>
<dbReference type="SUPFAM" id="SSF158499">
    <property type="entry name" value="DnaD domain-like"/>
    <property type="match status" value="1"/>
</dbReference>
<dbReference type="InterPro" id="IPR053162">
    <property type="entry name" value="DnaD"/>
</dbReference>
<dbReference type="PANTHER" id="PTHR37293:SF6">
    <property type="entry name" value="DNA REPLICATION PROTEIN DNAD"/>
    <property type="match status" value="1"/>
</dbReference>
<dbReference type="Pfam" id="PF21984">
    <property type="entry name" value="DnaD_N"/>
    <property type="match status" value="1"/>
</dbReference>
<accession>A0A9D1HMJ9</accession>
<dbReference type="EMBL" id="DVMJ01000036">
    <property type="protein sequence ID" value="HIU13290.1"/>
    <property type="molecule type" value="Genomic_DNA"/>
</dbReference>
<dbReference type="Gene3D" id="1.10.10.630">
    <property type="entry name" value="DnaD domain-like"/>
    <property type="match status" value="1"/>
</dbReference>
<evidence type="ECO:0000313" key="4">
    <source>
        <dbReference type="EMBL" id="HIU13290.1"/>
    </source>
</evidence>
<evidence type="ECO:0000313" key="5">
    <source>
        <dbReference type="Proteomes" id="UP000824175"/>
    </source>
</evidence>
<reference evidence="4" key="1">
    <citation type="submission" date="2020-10" db="EMBL/GenBank/DDBJ databases">
        <authorList>
            <person name="Gilroy R."/>
        </authorList>
    </citation>
    <scope>NUCLEOTIDE SEQUENCE</scope>
    <source>
        <strain evidence="4">CHK195-11698</strain>
    </source>
</reference>
<comment type="similarity">
    <text evidence="1">Belongs to the DnaB/DnaD family.</text>
</comment>
<evidence type="ECO:0000259" key="3">
    <source>
        <dbReference type="Pfam" id="PF21984"/>
    </source>
</evidence>
<gene>
    <name evidence="4" type="ORF">IAD15_04395</name>
</gene>
<reference evidence="4" key="2">
    <citation type="journal article" date="2021" name="PeerJ">
        <title>Extensive microbial diversity within the chicken gut microbiome revealed by metagenomics and culture.</title>
        <authorList>
            <person name="Gilroy R."/>
            <person name="Ravi A."/>
            <person name="Getino M."/>
            <person name="Pursley I."/>
            <person name="Horton D.L."/>
            <person name="Alikhan N.F."/>
            <person name="Baker D."/>
            <person name="Gharbi K."/>
            <person name="Hall N."/>
            <person name="Watson M."/>
            <person name="Adriaenssens E.M."/>
            <person name="Foster-Nyarko E."/>
            <person name="Jarju S."/>
            <person name="Secka A."/>
            <person name="Antonio M."/>
            <person name="Oren A."/>
            <person name="Chaudhuri R.R."/>
            <person name="La Ragione R."/>
            <person name="Hildebrand F."/>
            <person name="Pallen M.J."/>
        </authorList>
    </citation>
    <scope>NUCLEOTIDE SEQUENCE</scope>
    <source>
        <strain evidence="4">CHK195-11698</strain>
    </source>
</reference>
<feature type="domain" description="DnaD N-terminal" evidence="3">
    <location>
        <begin position="18"/>
        <end position="87"/>
    </location>
</feature>
<feature type="domain" description="DnaB/C C-terminal" evidence="2">
    <location>
        <begin position="118"/>
        <end position="180"/>
    </location>
</feature>
<dbReference type="AlphaFoldDB" id="A0A9D1HMJ9"/>
<protein>
    <submittedName>
        <fullName evidence="4">DnaD domain protein</fullName>
    </submittedName>
</protein>
<dbReference type="Gene3D" id="1.10.10.10">
    <property type="entry name" value="Winged helix-like DNA-binding domain superfamily/Winged helix DNA-binding domain"/>
    <property type="match status" value="1"/>
</dbReference>
<dbReference type="InterPro" id="IPR053843">
    <property type="entry name" value="DnaD_N"/>
</dbReference>
<dbReference type="PANTHER" id="PTHR37293">
    <property type="entry name" value="PHAGE REPLICATION PROTEIN-RELATED"/>
    <property type="match status" value="1"/>
</dbReference>
<evidence type="ECO:0000259" key="2">
    <source>
        <dbReference type="Pfam" id="PF07261"/>
    </source>
</evidence>
<proteinExistence type="inferred from homology"/>
<dbReference type="InterPro" id="IPR034829">
    <property type="entry name" value="DnaD-like_sf"/>
</dbReference>
<dbReference type="Pfam" id="PF07261">
    <property type="entry name" value="DnaB_2"/>
    <property type="match status" value="1"/>
</dbReference>
<dbReference type="InterPro" id="IPR006343">
    <property type="entry name" value="DnaB/C_C"/>
</dbReference>
<evidence type="ECO:0000256" key="1">
    <source>
        <dbReference type="ARBA" id="ARBA00093462"/>
    </source>
</evidence>
<dbReference type="Proteomes" id="UP000824175">
    <property type="component" value="Unassembled WGS sequence"/>
</dbReference>
<comment type="caution">
    <text evidence="4">The sequence shown here is derived from an EMBL/GenBank/DDBJ whole genome shotgun (WGS) entry which is preliminary data.</text>
</comment>
<dbReference type="NCBIfam" id="TIGR01446">
    <property type="entry name" value="DnaD_dom"/>
    <property type="match status" value="1"/>
</dbReference>
<dbReference type="InterPro" id="IPR036388">
    <property type="entry name" value="WH-like_DNA-bd_sf"/>
</dbReference>
<name>A0A9D1HMJ9_9FIRM</name>
<sequence>MDDVLAKLVEHQAIDFEKLLLLSYRNLDMTEAEVVILMLVLHLEKMGEEAINPVSLSRYMSLPLKEIDQLVMKLVNRKILSIEQSTLSALPLIKKLLTSQQEQSLQVTQQQKQKSLVAMFEHEFGRALTPIELETIREWKQVGYSDEMIYEALKEATLSHVHNMRYINKILIDWAKHGIKRSGREKIERQDPVVEIVDYPWWEEE</sequence>